<organism evidence="1 2">
    <name type="scientific">Dallia pectoralis</name>
    <name type="common">Alaska blackfish</name>
    <dbReference type="NCBI Taxonomy" id="75939"/>
    <lineage>
        <taxon>Eukaryota</taxon>
        <taxon>Metazoa</taxon>
        <taxon>Chordata</taxon>
        <taxon>Craniata</taxon>
        <taxon>Vertebrata</taxon>
        <taxon>Euteleostomi</taxon>
        <taxon>Actinopterygii</taxon>
        <taxon>Neopterygii</taxon>
        <taxon>Teleostei</taxon>
        <taxon>Protacanthopterygii</taxon>
        <taxon>Esociformes</taxon>
        <taxon>Umbridae</taxon>
        <taxon>Dallia</taxon>
    </lineage>
</organism>
<comment type="caution">
    <text evidence="1">The sequence shown here is derived from an EMBL/GenBank/DDBJ whole genome shotgun (WGS) entry which is preliminary data.</text>
</comment>
<gene>
    <name evidence="1" type="ORF">DPEC_G00079320</name>
</gene>
<accession>A0ACC2H4E7</accession>
<evidence type="ECO:0000313" key="2">
    <source>
        <dbReference type="Proteomes" id="UP001157502"/>
    </source>
</evidence>
<name>A0ACC2H4E7_DALPE</name>
<reference evidence="1" key="1">
    <citation type="submission" date="2021-05" db="EMBL/GenBank/DDBJ databases">
        <authorList>
            <person name="Pan Q."/>
            <person name="Jouanno E."/>
            <person name="Zahm M."/>
            <person name="Klopp C."/>
            <person name="Cabau C."/>
            <person name="Louis A."/>
            <person name="Berthelot C."/>
            <person name="Parey E."/>
            <person name="Roest Crollius H."/>
            <person name="Montfort J."/>
            <person name="Robinson-Rechavi M."/>
            <person name="Bouchez O."/>
            <person name="Lampietro C."/>
            <person name="Lopez Roques C."/>
            <person name="Donnadieu C."/>
            <person name="Postlethwait J."/>
            <person name="Bobe J."/>
            <person name="Dillon D."/>
            <person name="Chandos A."/>
            <person name="von Hippel F."/>
            <person name="Guiguen Y."/>
        </authorList>
    </citation>
    <scope>NUCLEOTIDE SEQUENCE</scope>
    <source>
        <strain evidence="1">YG-Jan2019</strain>
    </source>
</reference>
<sequence>MSLLHDQEEGFRGHNSLLDTSFGVYLDYTDVLTQPIDDITLAMATLMYIYLVFNIQYHKKVKTLLLLSKSTSSAPQGKNSTTVIKMVNGKMAICLYIYVYYYIFVLLYTICF</sequence>
<dbReference type="EMBL" id="CM055733">
    <property type="protein sequence ID" value="KAJ8010841.1"/>
    <property type="molecule type" value="Genomic_DNA"/>
</dbReference>
<dbReference type="Proteomes" id="UP001157502">
    <property type="component" value="Chromosome 6"/>
</dbReference>
<keyword evidence="2" id="KW-1185">Reference proteome</keyword>
<evidence type="ECO:0000313" key="1">
    <source>
        <dbReference type="EMBL" id="KAJ8010841.1"/>
    </source>
</evidence>
<protein>
    <submittedName>
        <fullName evidence="1">Uncharacterized protein</fullName>
    </submittedName>
</protein>
<proteinExistence type="predicted"/>